<keyword evidence="4" id="KW-1185">Reference proteome</keyword>
<feature type="compositionally biased region" description="Basic and acidic residues" evidence="1">
    <location>
        <begin position="386"/>
        <end position="403"/>
    </location>
</feature>
<feature type="chain" id="PRO_5043797657" evidence="2">
    <location>
        <begin position="24"/>
        <end position="460"/>
    </location>
</feature>
<evidence type="ECO:0000256" key="2">
    <source>
        <dbReference type="SAM" id="SignalP"/>
    </source>
</evidence>
<evidence type="ECO:0000313" key="4">
    <source>
        <dbReference type="Proteomes" id="UP001054837"/>
    </source>
</evidence>
<gene>
    <name evidence="3" type="ORF">CDAR_610571</name>
</gene>
<feature type="region of interest" description="Disordered" evidence="1">
    <location>
        <begin position="386"/>
        <end position="441"/>
    </location>
</feature>
<dbReference type="Proteomes" id="UP001054837">
    <property type="component" value="Unassembled WGS sequence"/>
</dbReference>
<feature type="compositionally biased region" description="Basic and acidic residues" evidence="1">
    <location>
        <begin position="285"/>
        <end position="297"/>
    </location>
</feature>
<organism evidence="3 4">
    <name type="scientific">Caerostris darwini</name>
    <dbReference type="NCBI Taxonomy" id="1538125"/>
    <lineage>
        <taxon>Eukaryota</taxon>
        <taxon>Metazoa</taxon>
        <taxon>Ecdysozoa</taxon>
        <taxon>Arthropoda</taxon>
        <taxon>Chelicerata</taxon>
        <taxon>Arachnida</taxon>
        <taxon>Araneae</taxon>
        <taxon>Araneomorphae</taxon>
        <taxon>Entelegynae</taxon>
        <taxon>Araneoidea</taxon>
        <taxon>Araneidae</taxon>
        <taxon>Caerostris</taxon>
    </lineage>
</organism>
<name>A0AAV4SEK4_9ARAC</name>
<accession>A0AAV4SEK4</accession>
<feature type="compositionally biased region" description="Basic and acidic residues" evidence="1">
    <location>
        <begin position="413"/>
        <end position="430"/>
    </location>
</feature>
<keyword evidence="2" id="KW-0732">Signal</keyword>
<reference evidence="3 4" key="1">
    <citation type="submission" date="2021-06" db="EMBL/GenBank/DDBJ databases">
        <title>Caerostris darwini draft genome.</title>
        <authorList>
            <person name="Kono N."/>
            <person name="Arakawa K."/>
        </authorList>
    </citation>
    <scope>NUCLEOTIDE SEQUENCE [LARGE SCALE GENOMIC DNA]</scope>
</reference>
<dbReference type="EMBL" id="BPLQ01007857">
    <property type="protein sequence ID" value="GIY32788.1"/>
    <property type="molecule type" value="Genomic_DNA"/>
</dbReference>
<protein>
    <submittedName>
        <fullName evidence="3">Uncharacterized protein</fullName>
    </submittedName>
</protein>
<feature type="signal peptide" evidence="2">
    <location>
        <begin position="1"/>
        <end position="23"/>
    </location>
</feature>
<dbReference type="AlphaFoldDB" id="A0AAV4SEK4"/>
<comment type="caution">
    <text evidence="3">The sequence shown here is derived from an EMBL/GenBank/DDBJ whole genome shotgun (WGS) entry which is preliminary data.</text>
</comment>
<proteinExistence type="predicted"/>
<sequence length="460" mass="53453">MQSLYPHFSLQIFLICLVGSAQASPDYLRMILSNYLSDSQDMETINPSDNLMDLRRDGFISYELKYRSRDPAGLHFRQEYSDGSGLIKGILNLKDEKGAEKIVNYSLEVKKVPDTSLQSSTLNFRDSLEKQISENQDQKISRSKNKEDSIVISKSAPRHISMTMNEEGEVIRHETVMPPDSFISQMNDSEILMALSSEIEHEDEKLPESSQFGDEELIMVFRYKPDIKNVMRSIENWGKGVFPHMNVQSLNQGDLLYESEKLDEEILENDKKLQNITPIIQDIHPKSRQNDEKDHNSLQHTTHKRPSVFYEEVQDDENFLDALSTTQIVHNLPEKHDEDEDKLLHTTHTRPDVKVFEMFMDFDGQLHKSNLKSEVPDLKNLRHRRFDDDDKEEDEKPLYETHTKPKVKISKGSGDDDKSRSFKNAFREASNDFESDESNGKMFLFRNSQQHFVEEPDEQI</sequence>
<evidence type="ECO:0000256" key="1">
    <source>
        <dbReference type="SAM" id="MobiDB-lite"/>
    </source>
</evidence>
<evidence type="ECO:0000313" key="3">
    <source>
        <dbReference type="EMBL" id="GIY32788.1"/>
    </source>
</evidence>
<feature type="region of interest" description="Disordered" evidence="1">
    <location>
        <begin position="285"/>
        <end position="305"/>
    </location>
</feature>